<feature type="transmembrane region" description="Helical" evidence="9">
    <location>
        <begin position="33"/>
        <end position="54"/>
    </location>
</feature>
<keyword evidence="7 9" id="KW-0472">Membrane</keyword>
<feature type="transmembrane region" description="Helical" evidence="9">
    <location>
        <begin position="89"/>
        <end position="107"/>
    </location>
</feature>
<gene>
    <name evidence="10" type="ORF">DP120_02420</name>
</gene>
<feature type="transmembrane region" description="Helical" evidence="9">
    <location>
        <begin position="312"/>
        <end position="328"/>
    </location>
</feature>
<keyword evidence="3" id="KW-1003">Cell membrane</keyword>
<evidence type="ECO:0000313" key="11">
    <source>
        <dbReference type="Proteomes" id="UP000251002"/>
    </source>
</evidence>
<reference evidence="10 11" key="1">
    <citation type="submission" date="2018-06" db="EMBL/GenBank/DDBJ databases">
        <title>The draft genome sequences of strains SCU63 and S1.</title>
        <authorList>
            <person name="Gan L."/>
        </authorList>
    </citation>
    <scope>NUCLEOTIDE SEQUENCE [LARGE SCALE GENOMIC DNA]</scope>
    <source>
        <strain evidence="10 11">SCU63</strain>
    </source>
</reference>
<feature type="transmembrane region" description="Helical" evidence="9">
    <location>
        <begin position="141"/>
        <end position="160"/>
    </location>
</feature>
<evidence type="ECO:0000256" key="1">
    <source>
        <dbReference type="ARBA" id="ARBA00004651"/>
    </source>
</evidence>
<evidence type="ECO:0000313" key="10">
    <source>
        <dbReference type="EMBL" id="RAZ81160.1"/>
    </source>
</evidence>
<comment type="subcellular location">
    <subcellularLocation>
        <location evidence="1">Cell membrane</location>
        <topology evidence="1">Multi-pass membrane protein</topology>
    </subcellularLocation>
</comment>
<evidence type="ECO:0000256" key="2">
    <source>
        <dbReference type="ARBA" id="ARBA00022448"/>
    </source>
</evidence>
<keyword evidence="4" id="KW-0997">Cell inner membrane</keyword>
<evidence type="ECO:0000256" key="4">
    <source>
        <dbReference type="ARBA" id="ARBA00022519"/>
    </source>
</evidence>
<feature type="transmembrane region" description="Helical" evidence="9">
    <location>
        <begin position="230"/>
        <end position="250"/>
    </location>
</feature>
<keyword evidence="2" id="KW-0813">Transport</keyword>
<dbReference type="InterPro" id="IPR001851">
    <property type="entry name" value="ABC_transp_permease"/>
</dbReference>
<feature type="transmembrane region" description="Helical" evidence="9">
    <location>
        <begin position="113"/>
        <end position="134"/>
    </location>
</feature>
<feature type="transmembrane region" description="Helical" evidence="9">
    <location>
        <begin position="66"/>
        <end position="82"/>
    </location>
</feature>
<feature type="transmembrane region" description="Helical" evidence="9">
    <location>
        <begin position="180"/>
        <end position="201"/>
    </location>
</feature>
<comment type="caution">
    <text evidence="10">The sequence shown here is derived from an EMBL/GenBank/DDBJ whole genome shotgun (WGS) entry which is preliminary data.</text>
</comment>
<keyword evidence="5 9" id="KW-0812">Transmembrane</keyword>
<keyword evidence="6 9" id="KW-1133">Transmembrane helix</keyword>
<dbReference type="Proteomes" id="UP000251002">
    <property type="component" value="Unassembled WGS sequence"/>
</dbReference>
<proteinExistence type="predicted"/>
<dbReference type="Pfam" id="PF02653">
    <property type="entry name" value="BPD_transp_2"/>
    <property type="match status" value="1"/>
</dbReference>
<feature type="transmembrane region" description="Helical" evidence="9">
    <location>
        <begin position="262"/>
        <end position="280"/>
    </location>
</feature>
<feature type="transmembrane region" description="Helical" evidence="9">
    <location>
        <begin position="287"/>
        <end position="306"/>
    </location>
</feature>
<evidence type="ECO:0000256" key="5">
    <source>
        <dbReference type="ARBA" id="ARBA00022692"/>
    </source>
</evidence>
<evidence type="ECO:0000256" key="6">
    <source>
        <dbReference type="ARBA" id="ARBA00022989"/>
    </source>
</evidence>
<dbReference type="PANTHER" id="PTHR32196:SF71">
    <property type="entry name" value="AUTOINDUCER 2 IMPORT SYSTEM PERMEASE PROTEIN LSRD"/>
    <property type="match status" value="1"/>
</dbReference>
<evidence type="ECO:0000256" key="9">
    <source>
        <dbReference type="SAM" id="Phobius"/>
    </source>
</evidence>
<name>A0A365L6X7_9BACL</name>
<evidence type="ECO:0000256" key="8">
    <source>
        <dbReference type="ARBA" id="ARBA00039381"/>
    </source>
</evidence>
<dbReference type="EMBL" id="QLZR01000001">
    <property type="protein sequence ID" value="RAZ81160.1"/>
    <property type="molecule type" value="Genomic_DNA"/>
</dbReference>
<keyword evidence="11" id="KW-1185">Reference proteome</keyword>
<dbReference type="PANTHER" id="PTHR32196">
    <property type="entry name" value="ABC TRANSPORTER PERMEASE PROTEIN YPHD-RELATED-RELATED"/>
    <property type="match status" value="1"/>
</dbReference>
<sequence length="346" mass="38049">MEQRTLDQNEYVQRTLKNKQEFSLKKFFLQWEWLLILVFLLVIVINTSLSPYFLNAAGLRDATMVFLDKGFIVFPMVMIMILRDIDISVGSTVALSSVIMATLYNTLNVPMGAALVICLLVGALCGLINGLLIVKFKELSAVIVTLATMILYRGIAYVILEDQASGNFPEWFSFFGWGSVAGIPFILIAFTILAIVFTLLLHKTTFGRQVYAMGNNDTASRFSGVRVDRIKVIVFTLAGLMAAITAIFLASRMGSTRPNVAMMYELDVIAMVALGGISTAGGKGRMIGAIIAVFIIGYLQYGLGLINIPSQTMLIIIGLLLLVSVAVPKMKVNWKFKKSGSKRKLE</sequence>
<dbReference type="CDD" id="cd06579">
    <property type="entry name" value="TM_PBP1_transp_AraH_like"/>
    <property type="match status" value="1"/>
</dbReference>
<evidence type="ECO:0000256" key="3">
    <source>
        <dbReference type="ARBA" id="ARBA00022475"/>
    </source>
</evidence>
<accession>A0A365L6X7</accession>
<evidence type="ECO:0000256" key="7">
    <source>
        <dbReference type="ARBA" id="ARBA00023136"/>
    </source>
</evidence>
<protein>
    <recommendedName>
        <fullName evidence="8">Autoinducer 2 import system permease protein LsrD</fullName>
    </recommendedName>
</protein>
<organism evidence="10 11">
    <name type="scientific">Planococcus halotolerans</name>
    <dbReference type="NCBI Taxonomy" id="2233542"/>
    <lineage>
        <taxon>Bacteria</taxon>
        <taxon>Bacillati</taxon>
        <taxon>Bacillota</taxon>
        <taxon>Bacilli</taxon>
        <taxon>Bacillales</taxon>
        <taxon>Caryophanaceae</taxon>
        <taxon>Planococcus</taxon>
    </lineage>
</organism>
<dbReference type="AlphaFoldDB" id="A0A365L6X7"/>
<dbReference type="GO" id="GO:0005886">
    <property type="term" value="C:plasma membrane"/>
    <property type="evidence" value="ECO:0007669"/>
    <property type="project" value="UniProtKB-SubCell"/>
</dbReference>
<dbReference type="GO" id="GO:0022857">
    <property type="term" value="F:transmembrane transporter activity"/>
    <property type="evidence" value="ECO:0007669"/>
    <property type="project" value="InterPro"/>
</dbReference>